<dbReference type="AlphaFoldDB" id="A0A167GIZ7"/>
<dbReference type="RefSeq" id="WP_068654360.1">
    <property type="nucleotide sequence ID" value="NZ_CP017770.1"/>
</dbReference>
<reference evidence="2 3" key="1">
    <citation type="submission" date="2016-02" db="EMBL/GenBank/DDBJ databases">
        <title>Paenibacillus sp. LPB0068, isolated from Crassostrea gigas.</title>
        <authorList>
            <person name="Shin S.-K."/>
            <person name="Yi H."/>
        </authorList>
    </citation>
    <scope>NUCLEOTIDE SEQUENCE [LARGE SCALE GENOMIC DNA]</scope>
    <source>
        <strain evidence="2 3">LPB0068</strain>
    </source>
</reference>
<organism evidence="2 3">
    <name type="scientific">Paenibacillus crassostreae</name>
    <dbReference type="NCBI Taxonomy" id="1763538"/>
    <lineage>
        <taxon>Bacteria</taxon>
        <taxon>Bacillati</taxon>
        <taxon>Bacillota</taxon>
        <taxon>Bacilli</taxon>
        <taxon>Bacillales</taxon>
        <taxon>Paenibacillaceae</taxon>
        <taxon>Paenibacillus</taxon>
    </lineage>
</organism>
<proteinExistence type="predicted"/>
<keyword evidence="1" id="KW-0812">Transmembrane</keyword>
<feature type="transmembrane region" description="Helical" evidence="1">
    <location>
        <begin position="62"/>
        <end position="80"/>
    </location>
</feature>
<sequence length="269" mass="30770">MKKSLTMIRAVGWATYKEWAAFRSHMAVSILIGPIYFIVQFFIWQAIFSTRDTLNGFTLEQMLMYFGVMSCINYLTFDFADWNLQMLIRTGKYVTFVLRPVSHIFFAFSQKIGHRSLGFWIEFLPVSLIYFFILDIDLIPAQPLWAIISVILGFIMTFLVNYCIGLTAFWLTNADGIRRMFLLVRDVTAGVLVPLTFFPEIVQKVLIFLPFQFMQYVPVRVFVGSYELAGVTLSIPQIVGLQALAVLLMWGLSSVLITLGLRKFTGVGV</sequence>
<feature type="transmembrane region" description="Helical" evidence="1">
    <location>
        <begin position="191"/>
        <end position="213"/>
    </location>
</feature>
<keyword evidence="1" id="KW-0472">Membrane</keyword>
<evidence type="ECO:0000256" key="1">
    <source>
        <dbReference type="SAM" id="Phobius"/>
    </source>
</evidence>
<dbReference type="OrthoDB" id="8582979at2"/>
<dbReference type="EMBL" id="LSFN01000002">
    <property type="protein sequence ID" value="OAB77617.1"/>
    <property type="molecule type" value="Genomic_DNA"/>
</dbReference>
<evidence type="ECO:0008006" key="4">
    <source>
        <dbReference type="Google" id="ProtNLM"/>
    </source>
</evidence>
<accession>A0A167GIZ7</accession>
<keyword evidence="1" id="KW-1133">Transmembrane helix</keyword>
<dbReference type="InterPro" id="IPR010390">
    <property type="entry name" value="ABC-2_transporter-like"/>
</dbReference>
<keyword evidence="3" id="KW-1185">Reference proteome</keyword>
<comment type="caution">
    <text evidence="2">The sequence shown here is derived from an EMBL/GenBank/DDBJ whole genome shotgun (WGS) entry which is preliminary data.</text>
</comment>
<feature type="transmembrane region" description="Helical" evidence="1">
    <location>
        <begin position="145"/>
        <end position="171"/>
    </location>
</feature>
<evidence type="ECO:0000313" key="2">
    <source>
        <dbReference type="EMBL" id="OAB77617.1"/>
    </source>
</evidence>
<feature type="transmembrane region" description="Helical" evidence="1">
    <location>
        <begin position="117"/>
        <end position="133"/>
    </location>
</feature>
<dbReference type="Pfam" id="PF06182">
    <property type="entry name" value="ABC2_membrane_6"/>
    <property type="match status" value="1"/>
</dbReference>
<dbReference type="STRING" id="1763538.LPB68_07900"/>
<dbReference type="PANTHER" id="PTHR36832">
    <property type="entry name" value="SLR1174 PROTEIN-RELATED"/>
    <property type="match status" value="1"/>
</dbReference>
<dbReference type="KEGG" id="pcx:LPB68_07900"/>
<dbReference type="Proteomes" id="UP000077134">
    <property type="component" value="Unassembled WGS sequence"/>
</dbReference>
<dbReference type="PANTHER" id="PTHR36832:SF1">
    <property type="entry name" value="SLR1174 PROTEIN"/>
    <property type="match status" value="1"/>
</dbReference>
<name>A0A167GIZ7_9BACL</name>
<feature type="transmembrane region" description="Helical" evidence="1">
    <location>
        <begin position="26"/>
        <end position="47"/>
    </location>
</feature>
<feature type="transmembrane region" description="Helical" evidence="1">
    <location>
        <begin position="233"/>
        <end position="261"/>
    </location>
</feature>
<gene>
    <name evidence="2" type="ORF">PNBC_00980</name>
</gene>
<protein>
    <recommendedName>
        <fullName evidence="4">ABC transporter permease</fullName>
    </recommendedName>
</protein>
<evidence type="ECO:0000313" key="3">
    <source>
        <dbReference type="Proteomes" id="UP000077134"/>
    </source>
</evidence>